<dbReference type="NCBIfam" id="TIGR03347">
    <property type="entry name" value="VI_chp_1"/>
    <property type="match status" value="1"/>
</dbReference>
<evidence type="ECO:0000256" key="1">
    <source>
        <dbReference type="SAM" id="MobiDB-lite"/>
    </source>
</evidence>
<gene>
    <name evidence="2" type="primary">tssG</name>
    <name evidence="2" type="ORF">ACFPT7_13705</name>
</gene>
<comment type="caution">
    <text evidence="2">The sequence shown here is derived from an EMBL/GenBank/DDBJ whole genome shotgun (WGS) entry which is preliminary data.</text>
</comment>
<dbReference type="PANTHER" id="PTHR35564:SF4">
    <property type="entry name" value="CYTOPLASMIC PROTEIN"/>
    <property type="match status" value="1"/>
</dbReference>
<evidence type="ECO:0000313" key="3">
    <source>
        <dbReference type="Proteomes" id="UP001596091"/>
    </source>
</evidence>
<sequence length="375" mass="41869">MGTESWPQAADLSNQFDSDPGTGNPLDASVDSEYEHKFEPAPAIDTSLRELIESELSQDAPSFEFFQAVALLQRMRPDTRPVGHFYNPATETLRFRANQRLGFPASQIQQLNLSSSGPADMMVNFMGLTGPEGVLPYTYSELILERARAKDHSLAAFLDIFNNRAIALFYRAWQKSRFPVTYGGAHDLFSQYLLDLLGLGTAGLRDRQQIEDEALQHYISLIAMQARSAVALEQVIGDYFEVPVEIEQFTGSWYSIDPSTQCEMLDEESPSIELGNGAIVGDAIWDRQGRVRIRIGPLSLERYNDFLPGGSGYDAVRAITRFFGNDTLDFELQLVLDRSEAPIIELEGSAIRLGWVSWLKTKRLAADPDDTILAL</sequence>
<evidence type="ECO:0000313" key="2">
    <source>
        <dbReference type="EMBL" id="MFC5863354.1"/>
    </source>
</evidence>
<keyword evidence="3" id="KW-1185">Reference proteome</keyword>
<reference evidence="3" key="1">
    <citation type="journal article" date="2019" name="Int. J. Syst. Evol. Microbiol.">
        <title>The Global Catalogue of Microorganisms (GCM) 10K type strain sequencing project: providing services to taxonomists for standard genome sequencing and annotation.</title>
        <authorList>
            <consortium name="The Broad Institute Genomics Platform"/>
            <consortium name="The Broad Institute Genome Sequencing Center for Infectious Disease"/>
            <person name="Wu L."/>
            <person name="Ma J."/>
        </authorList>
    </citation>
    <scope>NUCLEOTIDE SEQUENCE [LARGE SCALE GENOMIC DNA]</scope>
    <source>
        <strain evidence="3">JCM 4087</strain>
    </source>
</reference>
<dbReference type="RefSeq" id="WP_263341361.1">
    <property type="nucleotide sequence ID" value="NZ_JAGSYH010000007.1"/>
</dbReference>
<protein>
    <submittedName>
        <fullName evidence="2">Type VI secretion system baseplate subunit TssG</fullName>
    </submittedName>
</protein>
<accession>A0ABW1EHC1</accession>
<proteinExistence type="predicted"/>
<organism evidence="2 3">
    <name type="scientific">Acidicapsa dinghuensis</name>
    <dbReference type="NCBI Taxonomy" id="2218256"/>
    <lineage>
        <taxon>Bacteria</taxon>
        <taxon>Pseudomonadati</taxon>
        <taxon>Acidobacteriota</taxon>
        <taxon>Terriglobia</taxon>
        <taxon>Terriglobales</taxon>
        <taxon>Acidobacteriaceae</taxon>
        <taxon>Acidicapsa</taxon>
    </lineage>
</organism>
<dbReference type="Proteomes" id="UP001596091">
    <property type="component" value="Unassembled WGS sequence"/>
</dbReference>
<dbReference type="InterPro" id="IPR010732">
    <property type="entry name" value="T6SS_TssG-like"/>
</dbReference>
<dbReference type="PANTHER" id="PTHR35564">
    <property type="match status" value="1"/>
</dbReference>
<feature type="region of interest" description="Disordered" evidence="1">
    <location>
        <begin position="1"/>
        <end position="29"/>
    </location>
</feature>
<dbReference type="EMBL" id="JBHSPH010000004">
    <property type="protein sequence ID" value="MFC5863354.1"/>
    <property type="molecule type" value="Genomic_DNA"/>
</dbReference>
<name>A0ABW1EHC1_9BACT</name>
<dbReference type="Pfam" id="PF06996">
    <property type="entry name" value="T6SS_TssG"/>
    <property type="match status" value="1"/>
</dbReference>